<gene>
    <name evidence="2" type="ORF">IAC53_02610</name>
</gene>
<evidence type="ECO:0000259" key="1">
    <source>
        <dbReference type="Pfam" id="PF16924"/>
    </source>
</evidence>
<protein>
    <recommendedName>
        <fullName evidence="1">Dipicolinate synthase subunit A N-terminal domain-containing protein</fullName>
    </recommendedName>
</protein>
<dbReference type="Gene3D" id="3.40.50.720">
    <property type="entry name" value="NAD(P)-binding Rossmann-like Domain"/>
    <property type="match status" value="1"/>
</dbReference>
<dbReference type="Proteomes" id="UP000824071">
    <property type="component" value="Unassembled WGS sequence"/>
</dbReference>
<sequence length="276" mass="29289">MKTILLVGGDRRSLYLRAYFERRGFSTYGFALQKGEPPALGAELLQKPYAAVLLPLPVTRDGQTVCTPLWDGALPLAELCRRLPKGARVLGGQVPKAFSEQLLAGGCTVLDYCTEAVVRENADLTARGVLRVLQENGCAPKGARVVVTGFGRVAKATLKALLAAGAAPLVAARRQEALREAEAQGAEAVLLSDFLKAPGRFDALVNTVPARLFSERVLRHCPPDALYLETASAPYGLDLAAAERLGRRAVLAASLPGRYFPQAAAEILGAAAESLL</sequence>
<dbReference type="InterPro" id="IPR031629">
    <property type="entry name" value="DpaA_N"/>
</dbReference>
<feature type="domain" description="Dipicolinate synthase subunit A N-terminal" evidence="1">
    <location>
        <begin position="4"/>
        <end position="112"/>
    </location>
</feature>
<name>A0A9D1IE08_9FIRM</name>
<reference evidence="2" key="1">
    <citation type="submission" date="2020-10" db="EMBL/GenBank/DDBJ databases">
        <authorList>
            <person name="Gilroy R."/>
        </authorList>
    </citation>
    <scope>NUCLEOTIDE SEQUENCE</scope>
    <source>
        <strain evidence="2">ChiGjej1B1-19959</strain>
    </source>
</reference>
<reference evidence="2" key="2">
    <citation type="journal article" date="2021" name="PeerJ">
        <title>Extensive microbial diversity within the chicken gut microbiome revealed by metagenomics and culture.</title>
        <authorList>
            <person name="Gilroy R."/>
            <person name="Ravi A."/>
            <person name="Getino M."/>
            <person name="Pursley I."/>
            <person name="Horton D.L."/>
            <person name="Alikhan N.F."/>
            <person name="Baker D."/>
            <person name="Gharbi K."/>
            <person name="Hall N."/>
            <person name="Watson M."/>
            <person name="Adriaenssens E.M."/>
            <person name="Foster-Nyarko E."/>
            <person name="Jarju S."/>
            <person name="Secka A."/>
            <person name="Antonio M."/>
            <person name="Oren A."/>
            <person name="Chaudhuri R.R."/>
            <person name="La Ragione R."/>
            <person name="Hildebrand F."/>
            <person name="Pallen M.J."/>
        </authorList>
    </citation>
    <scope>NUCLEOTIDE SEQUENCE</scope>
    <source>
        <strain evidence="2">ChiGjej1B1-19959</strain>
    </source>
</reference>
<evidence type="ECO:0000313" key="2">
    <source>
        <dbReference type="EMBL" id="HIU35483.1"/>
    </source>
</evidence>
<dbReference type="SUPFAM" id="SSF51735">
    <property type="entry name" value="NAD(P)-binding Rossmann-fold domains"/>
    <property type="match status" value="1"/>
</dbReference>
<dbReference type="EMBL" id="DVMW01000024">
    <property type="protein sequence ID" value="HIU35483.1"/>
    <property type="molecule type" value="Genomic_DNA"/>
</dbReference>
<dbReference type="AlphaFoldDB" id="A0A9D1IE08"/>
<evidence type="ECO:0000313" key="3">
    <source>
        <dbReference type="Proteomes" id="UP000824071"/>
    </source>
</evidence>
<dbReference type="InterPro" id="IPR036291">
    <property type="entry name" value="NAD(P)-bd_dom_sf"/>
</dbReference>
<dbReference type="Pfam" id="PF16924">
    <property type="entry name" value="DpaA_N"/>
    <property type="match status" value="1"/>
</dbReference>
<proteinExistence type="predicted"/>
<comment type="caution">
    <text evidence="2">The sequence shown here is derived from an EMBL/GenBank/DDBJ whole genome shotgun (WGS) entry which is preliminary data.</text>
</comment>
<organism evidence="2 3">
    <name type="scientific">Candidatus Fimenecus excrementigallinarum</name>
    <dbReference type="NCBI Taxonomy" id="2840816"/>
    <lineage>
        <taxon>Bacteria</taxon>
        <taxon>Bacillati</taxon>
        <taxon>Bacillota</taxon>
        <taxon>Clostridia</taxon>
        <taxon>Candidatus Fimenecus</taxon>
    </lineage>
</organism>
<accession>A0A9D1IE08</accession>